<dbReference type="RefSeq" id="WP_344274784.1">
    <property type="nucleotide sequence ID" value="NZ_BAAAHV010000012.1"/>
</dbReference>
<dbReference type="Pfam" id="PF08241">
    <property type="entry name" value="Methyltransf_11"/>
    <property type="match status" value="1"/>
</dbReference>
<dbReference type="InterPro" id="IPR029063">
    <property type="entry name" value="SAM-dependent_MTases_sf"/>
</dbReference>
<dbReference type="Proteomes" id="UP001597542">
    <property type="component" value="Unassembled WGS sequence"/>
</dbReference>
<evidence type="ECO:0000256" key="1">
    <source>
        <dbReference type="ARBA" id="ARBA00022603"/>
    </source>
</evidence>
<comment type="caution">
    <text evidence="6">The sequence shown here is derived from an EMBL/GenBank/DDBJ whole genome shotgun (WGS) entry which is preliminary data.</text>
</comment>
<dbReference type="Gene3D" id="3.40.50.150">
    <property type="entry name" value="Vaccinia Virus protein VP39"/>
    <property type="match status" value="1"/>
</dbReference>
<accession>A0ABW5I709</accession>
<dbReference type="CDD" id="cd02440">
    <property type="entry name" value="AdoMet_MTases"/>
    <property type="match status" value="1"/>
</dbReference>
<dbReference type="GO" id="GO:0008168">
    <property type="term" value="F:methyltransferase activity"/>
    <property type="evidence" value="ECO:0007669"/>
    <property type="project" value="UniProtKB-KW"/>
</dbReference>
<dbReference type="InterPro" id="IPR013216">
    <property type="entry name" value="Methyltransf_11"/>
</dbReference>
<keyword evidence="2 6" id="KW-0808">Transferase</keyword>
<evidence type="ECO:0000259" key="5">
    <source>
        <dbReference type="Pfam" id="PF08241"/>
    </source>
</evidence>
<dbReference type="EMBL" id="JBHUKQ010000015">
    <property type="protein sequence ID" value="MFD2484327.1"/>
    <property type="molecule type" value="Genomic_DNA"/>
</dbReference>
<evidence type="ECO:0000256" key="4">
    <source>
        <dbReference type="SAM" id="Phobius"/>
    </source>
</evidence>
<dbReference type="EC" id="2.1.1.-" evidence="6"/>
<evidence type="ECO:0000313" key="7">
    <source>
        <dbReference type="Proteomes" id="UP001597542"/>
    </source>
</evidence>
<feature type="transmembrane region" description="Helical" evidence="4">
    <location>
        <begin position="12"/>
        <end position="32"/>
    </location>
</feature>
<keyword evidence="1 6" id="KW-0489">Methyltransferase</keyword>
<dbReference type="InterPro" id="IPR023576">
    <property type="entry name" value="UbiE/COQ5_MeTrFase_CS"/>
</dbReference>
<keyword evidence="7" id="KW-1185">Reference proteome</keyword>
<protein>
    <submittedName>
        <fullName evidence="6">Class I SAM-dependent methyltransferase</fullName>
        <ecNumber evidence="6">2.1.1.-</ecNumber>
    </submittedName>
</protein>
<feature type="transmembrane region" description="Helical" evidence="4">
    <location>
        <begin position="44"/>
        <end position="63"/>
    </location>
</feature>
<reference evidence="7" key="1">
    <citation type="journal article" date="2019" name="Int. J. Syst. Evol. Microbiol.">
        <title>The Global Catalogue of Microorganisms (GCM) 10K type strain sequencing project: providing services to taxonomists for standard genome sequencing and annotation.</title>
        <authorList>
            <consortium name="The Broad Institute Genomics Platform"/>
            <consortium name="The Broad Institute Genome Sequencing Center for Infectious Disease"/>
            <person name="Wu L."/>
            <person name="Ma J."/>
        </authorList>
    </citation>
    <scope>NUCLEOTIDE SEQUENCE [LARGE SCALE GENOMIC DNA]</scope>
    <source>
        <strain evidence="7">CGMCC 4.7638</strain>
    </source>
</reference>
<keyword evidence="4" id="KW-0812">Transmembrane</keyword>
<proteinExistence type="predicted"/>
<dbReference type="PANTHER" id="PTHR45277">
    <property type="entry name" value="EXPRESSED PROTEIN"/>
    <property type="match status" value="1"/>
</dbReference>
<dbReference type="GO" id="GO:0032259">
    <property type="term" value="P:methylation"/>
    <property type="evidence" value="ECO:0007669"/>
    <property type="project" value="UniProtKB-KW"/>
</dbReference>
<dbReference type="SUPFAM" id="SSF53335">
    <property type="entry name" value="S-adenosyl-L-methionine-dependent methyltransferases"/>
    <property type="match status" value="1"/>
</dbReference>
<evidence type="ECO:0000313" key="6">
    <source>
        <dbReference type="EMBL" id="MFD2484327.1"/>
    </source>
</evidence>
<feature type="domain" description="Methyltransferase type 11" evidence="5">
    <location>
        <begin position="86"/>
        <end position="192"/>
    </location>
</feature>
<dbReference type="PROSITE" id="PS01184">
    <property type="entry name" value="UBIE_2"/>
    <property type="match status" value="1"/>
</dbReference>
<dbReference type="PANTHER" id="PTHR45277:SF1">
    <property type="entry name" value="EXPRESSED PROTEIN"/>
    <property type="match status" value="1"/>
</dbReference>
<keyword evidence="4" id="KW-0472">Membrane</keyword>
<gene>
    <name evidence="6" type="ORF">ACFSUT_28905</name>
</gene>
<keyword evidence="4" id="KW-1133">Transmembrane helix</keyword>
<name>A0ABW5I709_9PSEU</name>
<sequence>MRQDKPFFGLDAPPIVAAYAALALAGAALIVVELAGVVHLGGVGYWLAAVGVLVAGAMVYSSLRGKLTVRDRLLRRLRIRPDDDVLDLGCGSGLMLLGAAKIATGGEAVGIDLWRGADQAGSTRERCMANARILGVAERVRLIDGDMSELPLPDGSVDVVLACVSIHNIHDKSLRQKTIREAARVLRPGGKLGVIDFSRTKEHAHTATAAGLADVDRSGWTFAMYPPVRTVTATKPA</sequence>
<keyword evidence="3" id="KW-0949">S-adenosyl-L-methionine</keyword>
<evidence type="ECO:0000256" key="3">
    <source>
        <dbReference type="ARBA" id="ARBA00022691"/>
    </source>
</evidence>
<evidence type="ECO:0000256" key="2">
    <source>
        <dbReference type="ARBA" id="ARBA00022679"/>
    </source>
</evidence>
<organism evidence="6 7">
    <name type="scientific">Amycolatopsis albidoflavus</name>
    <dbReference type="NCBI Taxonomy" id="102226"/>
    <lineage>
        <taxon>Bacteria</taxon>
        <taxon>Bacillati</taxon>
        <taxon>Actinomycetota</taxon>
        <taxon>Actinomycetes</taxon>
        <taxon>Pseudonocardiales</taxon>
        <taxon>Pseudonocardiaceae</taxon>
        <taxon>Amycolatopsis</taxon>
    </lineage>
</organism>